<feature type="chain" id="PRO_5042459967" evidence="1">
    <location>
        <begin position="27"/>
        <end position="278"/>
    </location>
</feature>
<reference evidence="2 3" key="1">
    <citation type="journal article" date="2023" name="Mol. Phylogenet. Evol.">
        <title>Genome-scale phylogeny and comparative genomics of the fungal order Sordariales.</title>
        <authorList>
            <person name="Hensen N."/>
            <person name="Bonometti L."/>
            <person name="Westerberg I."/>
            <person name="Brannstrom I.O."/>
            <person name="Guillou S."/>
            <person name="Cros-Aarteil S."/>
            <person name="Calhoun S."/>
            <person name="Haridas S."/>
            <person name="Kuo A."/>
            <person name="Mondo S."/>
            <person name="Pangilinan J."/>
            <person name="Riley R."/>
            <person name="LaButti K."/>
            <person name="Andreopoulos B."/>
            <person name="Lipzen A."/>
            <person name="Chen C."/>
            <person name="Yan M."/>
            <person name="Daum C."/>
            <person name="Ng V."/>
            <person name="Clum A."/>
            <person name="Steindorff A."/>
            <person name="Ohm R.A."/>
            <person name="Martin F."/>
            <person name="Silar P."/>
            <person name="Natvig D.O."/>
            <person name="Lalanne C."/>
            <person name="Gautier V."/>
            <person name="Ament-Velasquez S.L."/>
            <person name="Kruys A."/>
            <person name="Hutchinson M.I."/>
            <person name="Powell A.J."/>
            <person name="Barry K."/>
            <person name="Miller A.N."/>
            <person name="Grigoriev I.V."/>
            <person name="Debuchy R."/>
            <person name="Gladieux P."/>
            <person name="Hiltunen Thoren M."/>
            <person name="Johannesson H."/>
        </authorList>
    </citation>
    <scope>NUCLEOTIDE SEQUENCE [LARGE SCALE GENOMIC DNA]</scope>
    <source>
        <strain evidence="2 3">FGSC 10403</strain>
    </source>
</reference>
<protein>
    <submittedName>
        <fullName evidence="2">Uncharacterized protein</fullName>
    </submittedName>
</protein>
<gene>
    <name evidence="2" type="ORF">B0T23DRAFT_394834</name>
</gene>
<comment type="caution">
    <text evidence="2">The sequence shown here is derived from an EMBL/GenBank/DDBJ whole genome shotgun (WGS) entry which is preliminary data.</text>
</comment>
<dbReference type="Proteomes" id="UP001285908">
    <property type="component" value="Unassembled WGS sequence"/>
</dbReference>
<accession>A0AAJ0IA09</accession>
<evidence type="ECO:0000256" key="1">
    <source>
        <dbReference type="SAM" id="SignalP"/>
    </source>
</evidence>
<dbReference type="RefSeq" id="XP_062694175.1">
    <property type="nucleotide sequence ID" value="XM_062838154.1"/>
</dbReference>
<dbReference type="GeneID" id="87875776"/>
<name>A0AAJ0IA09_9PEZI</name>
<evidence type="ECO:0000313" key="3">
    <source>
        <dbReference type="Proteomes" id="UP001285908"/>
    </source>
</evidence>
<dbReference type="EMBL" id="JAULSX010000003">
    <property type="protein sequence ID" value="KAK3494746.1"/>
    <property type="molecule type" value="Genomic_DNA"/>
</dbReference>
<organism evidence="2 3">
    <name type="scientific">Neurospora hispaniola</name>
    <dbReference type="NCBI Taxonomy" id="588809"/>
    <lineage>
        <taxon>Eukaryota</taxon>
        <taxon>Fungi</taxon>
        <taxon>Dikarya</taxon>
        <taxon>Ascomycota</taxon>
        <taxon>Pezizomycotina</taxon>
        <taxon>Sordariomycetes</taxon>
        <taxon>Sordariomycetidae</taxon>
        <taxon>Sordariales</taxon>
        <taxon>Sordariaceae</taxon>
        <taxon>Neurospora</taxon>
    </lineage>
</organism>
<sequence length="278" mass="31141">MKLSRFFFCWVSWASLLLACIGPSVSGGTRSNIVDAQCSVYHIHKYKLQRNPEPAFGLPVGEQGIPQVYKVEEMRCDGTKTREQSDYELIPTNPSHSNRSVPAELHADSARYPTLLRARLIIKHLIAPGYLTSEVEDGNPPGYLSKIPPILRGAKSAKNFPFPLFVSSSPQAIWYTLLRFLLVKLQHLEQFCHPVTTEGNRSTEATSYGSTQRSVPYNIVRLSVAWTISQLYPYDDKWNTLAVSIYPTCSQTLTSTLEAQDTLQGTNHMSGLHPKVVQ</sequence>
<feature type="signal peptide" evidence="1">
    <location>
        <begin position="1"/>
        <end position="26"/>
    </location>
</feature>
<dbReference type="AlphaFoldDB" id="A0AAJ0IA09"/>
<evidence type="ECO:0000313" key="2">
    <source>
        <dbReference type="EMBL" id="KAK3494746.1"/>
    </source>
</evidence>
<keyword evidence="1" id="KW-0732">Signal</keyword>
<keyword evidence="3" id="KW-1185">Reference proteome</keyword>
<dbReference type="PROSITE" id="PS51257">
    <property type="entry name" value="PROKAR_LIPOPROTEIN"/>
    <property type="match status" value="1"/>
</dbReference>
<proteinExistence type="predicted"/>